<comment type="caution">
    <text evidence="10">The sequence shown here is derived from an EMBL/GenBank/DDBJ whole genome shotgun (WGS) entry which is preliminary data.</text>
</comment>
<evidence type="ECO:0000256" key="4">
    <source>
        <dbReference type="ARBA" id="ARBA00022801"/>
    </source>
</evidence>
<feature type="chain" id="PRO_5038811066" description="beta-N-acetylhexosaminidase" evidence="7">
    <location>
        <begin position="21"/>
        <end position="549"/>
    </location>
</feature>
<dbReference type="Gene3D" id="3.20.20.300">
    <property type="entry name" value="Glycoside hydrolase, family 3, N-terminal domain"/>
    <property type="match status" value="1"/>
</dbReference>
<dbReference type="EC" id="3.2.1.52" evidence="3"/>
<feature type="region of interest" description="Disordered" evidence="6">
    <location>
        <begin position="26"/>
        <end position="45"/>
    </location>
</feature>
<protein>
    <recommendedName>
        <fullName evidence="3">beta-N-acetylhexosaminidase</fullName>
        <ecNumber evidence="3">3.2.1.52</ecNumber>
    </recommendedName>
</protein>
<sequence>MRVPRSITLAALAAVTVPLAGCGGGATADRGRPSGGPGSPAASPSAQAAAREAWIPGYVARMSLEEKVGQLFVPSFAGTDEAEAMIRRYHVGGLIYFPNNLGGGPAGTARRSNALQKASKLPLLIGVDEEQGLVTRTPFVTRFPGNMALGATGRPEDARAAAQVTGTELRAVGINQNYAPVADVNVDPANPVIGVRSFGSDPAAVARMLTAAIDGYRSAGVAATAKHFPGHGDTDTDSHTGLPVITHTRAEWERLDMPPFKAAVDAGVDAVMSAHIVVPGLDRSGDPATLSRAVLTGLLRERLGHQGLIVTDSLRMAGAREKYGDAATPVRAINAGADQLLMPPRLSTAYRAVLRAARSGEIPRRRLDDAVGRILRLKERRGLFRGTAADPARAEAVVGASGHRAVARQVAEHAITLVRDDRGLLPLKGRTVHVSGPRAAALAAALRAQGVGIAASPARADVAVLTTLDAGTATAARIRALGTRPVVVAALGRPYDLDHAARAAATLAAYSSGPAAVAALAKVMAGTVKPAGRLPVRAGGRQPGHGLSY</sequence>
<feature type="domain" description="Glycoside hydrolase family 3 N-terminal" evidence="8">
    <location>
        <begin position="64"/>
        <end position="377"/>
    </location>
</feature>
<evidence type="ECO:0000313" key="10">
    <source>
        <dbReference type="EMBL" id="MBG6086739.1"/>
    </source>
</evidence>
<evidence type="ECO:0000256" key="3">
    <source>
        <dbReference type="ARBA" id="ARBA00012663"/>
    </source>
</evidence>
<dbReference type="Gene3D" id="3.40.50.1700">
    <property type="entry name" value="Glycoside hydrolase family 3 C-terminal domain"/>
    <property type="match status" value="2"/>
</dbReference>
<dbReference type="RefSeq" id="WP_197009690.1">
    <property type="nucleotide sequence ID" value="NZ_BAABES010000007.1"/>
</dbReference>
<keyword evidence="5 10" id="KW-0326">Glycosidase</keyword>
<dbReference type="GO" id="GO:0009254">
    <property type="term" value="P:peptidoglycan turnover"/>
    <property type="evidence" value="ECO:0007669"/>
    <property type="project" value="TreeGrafter"/>
</dbReference>
<comment type="catalytic activity">
    <reaction evidence="1">
        <text>Hydrolysis of terminal non-reducing N-acetyl-D-hexosamine residues in N-acetyl-beta-D-hexosaminides.</text>
        <dbReference type="EC" id="3.2.1.52"/>
    </reaction>
</comment>
<dbReference type="InterPro" id="IPR050226">
    <property type="entry name" value="NagZ_Beta-hexosaminidase"/>
</dbReference>
<dbReference type="SUPFAM" id="SSF51445">
    <property type="entry name" value="(Trans)glycosidases"/>
    <property type="match status" value="1"/>
</dbReference>
<dbReference type="Pfam" id="PF01915">
    <property type="entry name" value="Glyco_hydro_3_C"/>
    <property type="match status" value="1"/>
</dbReference>
<evidence type="ECO:0000259" key="8">
    <source>
        <dbReference type="Pfam" id="PF00933"/>
    </source>
</evidence>
<comment type="similarity">
    <text evidence="2">Belongs to the glycosyl hydrolase 3 family.</text>
</comment>
<feature type="signal peptide" evidence="7">
    <location>
        <begin position="1"/>
        <end position="20"/>
    </location>
</feature>
<organism evidence="10 11">
    <name type="scientific">Actinomadura viridis</name>
    <dbReference type="NCBI Taxonomy" id="58110"/>
    <lineage>
        <taxon>Bacteria</taxon>
        <taxon>Bacillati</taxon>
        <taxon>Actinomycetota</taxon>
        <taxon>Actinomycetes</taxon>
        <taxon>Streptosporangiales</taxon>
        <taxon>Thermomonosporaceae</taxon>
        <taxon>Actinomadura</taxon>
    </lineage>
</organism>
<evidence type="ECO:0000256" key="7">
    <source>
        <dbReference type="SAM" id="SignalP"/>
    </source>
</evidence>
<evidence type="ECO:0000256" key="5">
    <source>
        <dbReference type="ARBA" id="ARBA00023295"/>
    </source>
</evidence>
<dbReference type="SUPFAM" id="SSF52279">
    <property type="entry name" value="Beta-D-glucan exohydrolase, C-terminal domain"/>
    <property type="match status" value="1"/>
</dbReference>
<dbReference type="InterPro" id="IPR017853">
    <property type="entry name" value="GH"/>
</dbReference>
<dbReference type="GO" id="GO:0005975">
    <property type="term" value="P:carbohydrate metabolic process"/>
    <property type="evidence" value="ECO:0007669"/>
    <property type="project" value="InterPro"/>
</dbReference>
<keyword evidence="11" id="KW-1185">Reference proteome</keyword>
<feature type="domain" description="Glycoside hydrolase family 3 C-terminal" evidence="9">
    <location>
        <begin position="461"/>
        <end position="537"/>
    </location>
</feature>
<dbReference type="InterPro" id="IPR002772">
    <property type="entry name" value="Glyco_hydro_3_C"/>
</dbReference>
<dbReference type="InterPro" id="IPR036881">
    <property type="entry name" value="Glyco_hydro_3_C_sf"/>
</dbReference>
<accession>A0A931DD98</accession>
<dbReference type="AlphaFoldDB" id="A0A931DD98"/>
<evidence type="ECO:0000259" key="9">
    <source>
        <dbReference type="Pfam" id="PF01915"/>
    </source>
</evidence>
<evidence type="ECO:0000256" key="2">
    <source>
        <dbReference type="ARBA" id="ARBA00005336"/>
    </source>
</evidence>
<dbReference type="EMBL" id="JADOUA010000001">
    <property type="protein sequence ID" value="MBG6086739.1"/>
    <property type="molecule type" value="Genomic_DNA"/>
</dbReference>
<dbReference type="InterPro" id="IPR001764">
    <property type="entry name" value="Glyco_hydro_3_N"/>
</dbReference>
<dbReference type="Proteomes" id="UP000614047">
    <property type="component" value="Unassembled WGS sequence"/>
</dbReference>
<dbReference type="PANTHER" id="PTHR30480">
    <property type="entry name" value="BETA-HEXOSAMINIDASE-RELATED"/>
    <property type="match status" value="1"/>
</dbReference>
<reference evidence="10" key="1">
    <citation type="submission" date="2020-11" db="EMBL/GenBank/DDBJ databases">
        <title>Sequencing the genomes of 1000 actinobacteria strains.</title>
        <authorList>
            <person name="Klenk H.-P."/>
        </authorList>
    </citation>
    <scope>NUCLEOTIDE SEQUENCE</scope>
    <source>
        <strain evidence="10">DSM 43175</strain>
    </source>
</reference>
<evidence type="ECO:0000313" key="11">
    <source>
        <dbReference type="Proteomes" id="UP000614047"/>
    </source>
</evidence>
<dbReference type="InterPro" id="IPR036962">
    <property type="entry name" value="Glyco_hydro_3_N_sf"/>
</dbReference>
<evidence type="ECO:0000256" key="1">
    <source>
        <dbReference type="ARBA" id="ARBA00001231"/>
    </source>
</evidence>
<evidence type="ECO:0000256" key="6">
    <source>
        <dbReference type="SAM" id="MobiDB-lite"/>
    </source>
</evidence>
<dbReference type="Pfam" id="PF00933">
    <property type="entry name" value="Glyco_hydro_3"/>
    <property type="match status" value="1"/>
</dbReference>
<keyword evidence="7" id="KW-0732">Signal</keyword>
<name>A0A931DD98_9ACTN</name>
<dbReference type="GO" id="GO:0004563">
    <property type="term" value="F:beta-N-acetylhexosaminidase activity"/>
    <property type="evidence" value="ECO:0007669"/>
    <property type="project" value="UniProtKB-EC"/>
</dbReference>
<proteinExistence type="inferred from homology"/>
<keyword evidence="4 10" id="KW-0378">Hydrolase</keyword>
<gene>
    <name evidence="10" type="ORF">IW256_000852</name>
</gene>
<dbReference type="FunFam" id="3.20.20.300:FF:000014">
    <property type="entry name" value="Beta-hexosaminidase, lipoprotein"/>
    <property type="match status" value="1"/>
</dbReference>
<dbReference type="PANTHER" id="PTHR30480:SF13">
    <property type="entry name" value="BETA-HEXOSAMINIDASE"/>
    <property type="match status" value="1"/>
</dbReference>